<feature type="transmembrane region" description="Helical" evidence="3">
    <location>
        <begin position="294"/>
        <end position="313"/>
    </location>
</feature>
<evidence type="ECO:0000256" key="2">
    <source>
        <dbReference type="ARBA" id="ARBA00006024"/>
    </source>
</evidence>
<keyword evidence="3" id="KW-0472">Membrane</keyword>
<dbReference type="InterPro" id="IPR036412">
    <property type="entry name" value="HAD-like_sf"/>
</dbReference>
<feature type="transmembrane region" description="Helical" evidence="3">
    <location>
        <begin position="85"/>
        <end position="109"/>
    </location>
</feature>
<comment type="similarity">
    <text evidence="2">Belongs to the cation transport ATPase (P-type) (TC 3.A.3) family. Type IB subfamily.</text>
</comment>
<evidence type="ECO:0000259" key="4">
    <source>
        <dbReference type="Pfam" id="PF00122"/>
    </source>
</evidence>
<evidence type="ECO:0000313" key="6">
    <source>
        <dbReference type="Proteomes" id="UP000198122"/>
    </source>
</evidence>
<dbReference type="GO" id="GO:0022857">
    <property type="term" value="F:transmembrane transporter activity"/>
    <property type="evidence" value="ECO:0007669"/>
    <property type="project" value="TreeGrafter"/>
</dbReference>
<proteinExistence type="inferred from homology"/>
<dbReference type="Pfam" id="PF00122">
    <property type="entry name" value="E1-E2_ATPase"/>
    <property type="match status" value="1"/>
</dbReference>
<sequence length="676" mass="70052">MPDTPRTPRPAPSGGPLDLLRQRRSRPVAILLLLVVLALLLALLPTPAGTPWLASALAGICALTAWGVAAPLAHRELESGWHSPLWLPVAGGSWALLHGVVSLATHVLGNEGPTAAPAAAGAFTAATVAAALAGATPWAASTFRGGLTRMLLTRRRVLPPVATRIVEEAGTRRRVVVPRAELEVGDEVHVRAGQVLPADLRLAEGGSVVTLRRITGRRDAHPVLPGDLVVAGAAPKRALQGTVVRTGADLALARVLLPTEQVIARARGPLTPRGAGPGPGTLPIQAGTESAARWAVPLLGVLAVVAGLTWGLTAGPEKGAAVATAVLLAGSPAALLLTVPSAVQASAVRGALRGLRLKGTRPLRSAREIDLALVDPSSAIATGHPRLVEVLPVDGLSPDAALLSALSVAQGTDGPLSRALGAAARKRRMTPRPITDREILPGGGLRARIKGTEVTLGPARHFEDVPPALRPDPEDDALITYVAWGGAPKALLRFRDRLRPGVAEEVQRLLRADVVPHLVCAEPAGAARTLAERVGVHESEVSAGLEDGQRGKVVHDMLDEGHRVALLARDTPDPGAEHADLVVASTWSDPANRELAQVETVHPEMSTIADTVAITRHTGAVIGQNVLLVAAYHVIVLVFVLLGWIPAAVAGLMSLLPLAGVLLGSHRLTTDESAHL</sequence>
<gene>
    <name evidence="5" type="ORF">SAMN05445756_1145</name>
</gene>
<keyword evidence="6" id="KW-1185">Reference proteome</keyword>
<keyword evidence="3" id="KW-1133">Transmembrane helix</keyword>
<dbReference type="PANTHER" id="PTHR48085:SF5">
    <property type="entry name" value="CADMIUM_ZINC-TRANSPORTING ATPASE HMA4-RELATED"/>
    <property type="match status" value="1"/>
</dbReference>
<keyword evidence="3" id="KW-0812">Transmembrane</keyword>
<evidence type="ECO:0000256" key="3">
    <source>
        <dbReference type="SAM" id="Phobius"/>
    </source>
</evidence>
<feature type="transmembrane region" description="Helical" evidence="3">
    <location>
        <begin position="626"/>
        <end position="647"/>
    </location>
</feature>
<dbReference type="InterPro" id="IPR023299">
    <property type="entry name" value="ATPase_P-typ_cyto_dom_N"/>
</dbReference>
<dbReference type="SUPFAM" id="SSF81660">
    <property type="entry name" value="Metal cation-transporting ATPase, ATP-binding domain N"/>
    <property type="match status" value="1"/>
</dbReference>
<dbReference type="GO" id="GO:0000166">
    <property type="term" value="F:nucleotide binding"/>
    <property type="evidence" value="ECO:0007669"/>
    <property type="project" value="InterPro"/>
</dbReference>
<dbReference type="InterPro" id="IPR023214">
    <property type="entry name" value="HAD_sf"/>
</dbReference>
<dbReference type="SUPFAM" id="SSF56784">
    <property type="entry name" value="HAD-like"/>
    <property type="match status" value="1"/>
</dbReference>
<dbReference type="EMBL" id="FYEZ01000001">
    <property type="protein sequence ID" value="SNC64603.1"/>
    <property type="molecule type" value="Genomic_DNA"/>
</dbReference>
<dbReference type="GO" id="GO:0016020">
    <property type="term" value="C:membrane"/>
    <property type="evidence" value="ECO:0007669"/>
    <property type="project" value="TreeGrafter"/>
</dbReference>
<feature type="transmembrane region" description="Helical" evidence="3">
    <location>
        <begin position="319"/>
        <end position="339"/>
    </location>
</feature>
<dbReference type="Gene3D" id="2.70.150.10">
    <property type="entry name" value="Calcium-transporting ATPase, cytoplasmic transduction domain A"/>
    <property type="match status" value="1"/>
</dbReference>
<protein>
    <submittedName>
        <fullName evidence="5">Cation transport ATPase</fullName>
    </submittedName>
</protein>
<dbReference type="RefSeq" id="WP_088818035.1">
    <property type="nucleotide sequence ID" value="NZ_FYEZ01000001.1"/>
</dbReference>
<feature type="transmembrane region" description="Helical" evidence="3">
    <location>
        <begin position="28"/>
        <end position="46"/>
    </location>
</feature>
<reference evidence="5 6" key="1">
    <citation type="submission" date="2017-06" db="EMBL/GenBank/DDBJ databases">
        <authorList>
            <person name="Kim H.J."/>
            <person name="Triplett B.A."/>
        </authorList>
    </citation>
    <scope>NUCLEOTIDE SEQUENCE [LARGE SCALE GENOMIC DNA]</scope>
    <source>
        <strain evidence="5 6">DSM 22179</strain>
    </source>
</reference>
<dbReference type="OrthoDB" id="7059309at2"/>
<dbReference type="PANTHER" id="PTHR48085">
    <property type="entry name" value="CADMIUM/ZINC-TRANSPORTING ATPASE HMA2-RELATED"/>
    <property type="match status" value="1"/>
</dbReference>
<feature type="transmembrane region" description="Helical" evidence="3">
    <location>
        <begin position="52"/>
        <end position="73"/>
    </location>
</feature>
<dbReference type="Proteomes" id="UP000198122">
    <property type="component" value="Unassembled WGS sequence"/>
</dbReference>
<dbReference type="InterPro" id="IPR051014">
    <property type="entry name" value="Cation_Transport_ATPase_IB"/>
</dbReference>
<accession>A0A212TF23</accession>
<organism evidence="5 6">
    <name type="scientific">Kytococcus aerolatus</name>
    <dbReference type="NCBI Taxonomy" id="592308"/>
    <lineage>
        <taxon>Bacteria</taxon>
        <taxon>Bacillati</taxon>
        <taxon>Actinomycetota</taxon>
        <taxon>Actinomycetes</taxon>
        <taxon>Micrococcales</taxon>
        <taxon>Kytococcaceae</taxon>
        <taxon>Kytococcus</taxon>
    </lineage>
</organism>
<evidence type="ECO:0000256" key="1">
    <source>
        <dbReference type="ARBA" id="ARBA00004141"/>
    </source>
</evidence>
<dbReference type="AlphaFoldDB" id="A0A212TF23"/>
<evidence type="ECO:0000313" key="5">
    <source>
        <dbReference type="EMBL" id="SNC64603.1"/>
    </source>
</evidence>
<name>A0A212TF23_9MICO</name>
<feature type="transmembrane region" description="Helical" evidence="3">
    <location>
        <begin position="115"/>
        <end position="140"/>
    </location>
</feature>
<comment type="subcellular location">
    <subcellularLocation>
        <location evidence="1">Membrane</location>
        <topology evidence="1">Multi-pass membrane protein</topology>
    </subcellularLocation>
</comment>
<dbReference type="Gene3D" id="3.40.1110.10">
    <property type="entry name" value="Calcium-transporting ATPase, cytoplasmic domain N"/>
    <property type="match status" value="1"/>
</dbReference>
<dbReference type="SUPFAM" id="SSF81653">
    <property type="entry name" value="Calcium ATPase, transduction domain A"/>
    <property type="match status" value="1"/>
</dbReference>
<dbReference type="InterPro" id="IPR008250">
    <property type="entry name" value="ATPase_P-typ_transduc_dom_A_sf"/>
</dbReference>
<feature type="domain" description="P-type ATPase A" evidence="4">
    <location>
        <begin position="159"/>
        <end position="255"/>
    </location>
</feature>
<dbReference type="Gene3D" id="3.40.50.1000">
    <property type="entry name" value="HAD superfamily/HAD-like"/>
    <property type="match status" value="1"/>
</dbReference>
<dbReference type="InterPro" id="IPR059000">
    <property type="entry name" value="ATPase_P-type_domA"/>
</dbReference>